<accession>A0A1H6FNW1</accession>
<evidence type="ECO:0000259" key="1">
    <source>
        <dbReference type="Pfam" id="PF26404"/>
    </source>
</evidence>
<protein>
    <recommendedName>
        <fullName evidence="1">Domain of unknown function domain-containing protein</fullName>
    </recommendedName>
</protein>
<reference evidence="3" key="1">
    <citation type="submission" date="2016-10" db="EMBL/GenBank/DDBJ databases">
        <authorList>
            <person name="Varghese N."/>
            <person name="Submissions S."/>
        </authorList>
    </citation>
    <scope>NUCLEOTIDE SEQUENCE [LARGE SCALE GENOMIC DNA]</scope>
    <source>
        <strain evidence="3">CGMCC 1.8981</strain>
    </source>
</reference>
<sequence length="227" mass="26033">MSENETRGILTPADKEWLRGETEYEHRQSEAKRRQEIRERVSAALEDFAMLVDHWSATERQKALKEINREKIATDTIEFLYLGLNGYASDAEEMTGENATDRALAFRRALSNGIRNGKEHFDNAPDHVLIDSNTELFEIPSVGDLQRAIDTGQWRDANDHVRGAFDEPDDAVIEKEQAAKQFHMDLHLAIERELYSRRQRARSEIKRHDTMVGSAGLLSDHKTEADK</sequence>
<dbReference type="Pfam" id="PF26404">
    <property type="entry name" value="DUF8102"/>
    <property type="match status" value="1"/>
</dbReference>
<dbReference type="OrthoDB" id="193906at2157"/>
<organism evidence="2 3">
    <name type="scientific">Natronorubrum sediminis</name>
    <dbReference type="NCBI Taxonomy" id="640943"/>
    <lineage>
        <taxon>Archaea</taxon>
        <taxon>Methanobacteriati</taxon>
        <taxon>Methanobacteriota</taxon>
        <taxon>Stenosarchaea group</taxon>
        <taxon>Halobacteria</taxon>
        <taxon>Halobacteriales</taxon>
        <taxon>Natrialbaceae</taxon>
        <taxon>Natronorubrum</taxon>
    </lineage>
</organism>
<dbReference type="Proteomes" id="UP000199112">
    <property type="component" value="Unassembled WGS sequence"/>
</dbReference>
<evidence type="ECO:0000313" key="2">
    <source>
        <dbReference type="EMBL" id="SEH11543.1"/>
    </source>
</evidence>
<dbReference type="EMBL" id="FNWL01000001">
    <property type="protein sequence ID" value="SEH11543.1"/>
    <property type="molecule type" value="Genomic_DNA"/>
</dbReference>
<name>A0A1H6FNW1_9EURY</name>
<gene>
    <name evidence="2" type="ORF">SAMN04487967_0400</name>
</gene>
<evidence type="ECO:0000313" key="3">
    <source>
        <dbReference type="Proteomes" id="UP000199112"/>
    </source>
</evidence>
<keyword evidence="3" id="KW-1185">Reference proteome</keyword>
<dbReference type="RefSeq" id="WP_090504419.1">
    <property type="nucleotide sequence ID" value="NZ_FNWL01000001.1"/>
</dbReference>
<dbReference type="AlphaFoldDB" id="A0A1H6FNW1"/>
<proteinExistence type="predicted"/>
<dbReference type="InterPro" id="IPR058415">
    <property type="entry name" value="DUF8102"/>
</dbReference>
<feature type="domain" description="Domain of unknown function" evidence="1">
    <location>
        <begin position="9"/>
        <end position="96"/>
    </location>
</feature>